<dbReference type="HAMAP" id="MF_00821">
    <property type="entry name" value="SecB"/>
    <property type="match status" value="1"/>
</dbReference>
<evidence type="ECO:0000256" key="2">
    <source>
        <dbReference type="ARBA" id="ARBA00022448"/>
    </source>
</evidence>
<organism evidence="6 7">
    <name type="scientific">Candidatus Tenderia electrophaga</name>
    <dbReference type="NCBI Taxonomy" id="1748243"/>
    <lineage>
        <taxon>Bacteria</taxon>
        <taxon>Pseudomonadati</taxon>
        <taxon>Pseudomonadota</taxon>
        <taxon>Gammaproteobacteria</taxon>
        <taxon>Candidatus Tenderiales</taxon>
        <taxon>Candidatus Tenderiaceae</taxon>
        <taxon>Candidatus Tenderia</taxon>
    </lineage>
</organism>
<dbReference type="PANTHER" id="PTHR36918">
    <property type="match status" value="1"/>
</dbReference>
<dbReference type="GO" id="GO:0005737">
    <property type="term" value="C:cytoplasm"/>
    <property type="evidence" value="ECO:0007669"/>
    <property type="project" value="UniProtKB-SubCell"/>
</dbReference>
<keyword evidence="7" id="KW-1185">Reference proteome</keyword>
<keyword evidence="3 5" id="KW-0653">Protein transport</keyword>
<comment type="similarity">
    <text evidence="1 5">Belongs to the SecB family.</text>
</comment>
<dbReference type="AlphaFoldDB" id="A0A0S2THE1"/>
<dbReference type="STRING" id="1748243.Tel_16115"/>
<dbReference type="GO" id="GO:0051262">
    <property type="term" value="P:protein tetramerization"/>
    <property type="evidence" value="ECO:0007669"/>
    <property type="project" value="InterPro"/>
</dbReference>
<dbReference type="GO" id="GO:0015031">
    <property type="term" value="P:protein transport"/>
    <property type="evidence" value="ECO:0007669"/>
    <property type="project" value="UniProtKB-UniRule"/>
</dbReference>
<dbReference type="SUPFAM" id="SSF54611">
    <property type="entry name" value="SecB-like"/>
    <property type="match status" value="1"/>
</dbReference>
<evidence type="ECO:0000256" key="5">
    <source>
        <dbReference type="HAMAP-Rule" id="MF_00821"/>
    </source>
</evidence>
<gene>
    <name evidence="5" type="primary">secB</name>
    <name evidence="6" type="ORF">Tel_16115</name>
</gene>
<comment type="subunit">
    <text evidence="5">Homotetramer, a dimer of dimers. One homotetramer interacts with 1 SecA dimer.</text>
</comment>
<protein>
    <recommendedName>
        <fullName evidence="5">Protein-export protein SecB</fullName>
    </recommendedName>
</protein>
<dbReference type="NCBIfam" id="NF004392">
    <property type="entry name" value="PRK05751.1-3"/>
    <property type="match status" value="1"/>
</dbReference>
<proteinExistence type="inferred from homology"/>
<dbReference type="NCBIfam" id="NF004393">
    <property type="entry name" value="PRK05751.1-4"/>
    <property type="match status" value="1"/>
</dbReference>
<dbReference type="Proteomes" id="UP000055136">
    <property type="component" value="Chromosome"/>
</dbReference>
<name>A0A0S2THE1_9GAMM</name>
<evidence type="ECO:0000313" key="7">
    <source>
        <dbReference type="Proteomes" id="UP000055136"/>
    </source>
</evidence>
<dbReference type="GO" id="GO:0051082">
    <property type="term" value="F:unfolded protein binding"/>
    <property type="evidence" value="ECO:0007669"/>
    <property type="project" value="InterPro"/>
</dbReference>
<sequence length="156" mass="17387">MAEAENPAQGQFSIQKIYTKDVSFETPNSPAIFAEQKWEPEVNVQLNSRAGKMENNMHEVVLSVTVTAKVGEQTAYLVEVQQAGVFQTTGFDDKQTGHLLGSFCPNILFPYVRETISDLVTRGGFPQMLLQPVNFDAIYAQHLQQQQAEGQKEVAH</sequence>
<dbReference type="InterPro" id="IPR003708">
    <property type="entry name" value="SecB"/>
</dbReference>
<keyword evidence="2 5" id="KW-0813">Transport</keyword>
<reference evidence="6" key="1">
    <citation type="submission" date="2015-10" db="EMBL/GenBank/DDBJ databases">
        <title>Description of Candidatus Tenderia electrophaga gen. nov, sp. nov., an Uncultivated Electroautotroph from a Biocathode Enrichment.</title>
        <authorList>
            <person name="Eddie B.J."/>
            <person name="Malanoski A.P."/>
            <person name="Wang Z."/>
            <person name="Hall R.J."/>
            <person name="Oh S.D."/>
            <person name="Heiner C."/>
            <person name="Lin B."/>
            <person name="Strycharz-Glaven S.M."/>
        </authorList>
    </citation>
    <scope>NUCLEOTIDE SEQUENCE [LARGE SCALE GENOMIC DNA]</scope>
    <source>
        <strain evidence="6">NRL1</strain>
    </source>
</reference>
<dbReference type="NCBIfam" id="TIGR00809">
    <property type="entry name" value="secB"/>
    <property type="match status" value="1"/>
</dbReference>
<dbReference type="PANTHER" id="PTHR36918:SF1">
    <property type="entry name" value="PROTEIN-EXPORT PROTEIN SECB"/>
    <property type="match status" value="1"/>
</dbReference>
<dbReference type="Pfam" id="PF02556">
    <property type="entry name" value="SecB"/>
    <property type="match status" value="1"/>
</dbReference>
<comment type="function">
    <text evidence="5">One of the proteins required for the normal export of preproteins out of the cell cytoplasm. It is a molecular chaperone that binds to a subset of precursor proteins, maintaining them in a translocation-competent state. It also specifically binds to its receptor SecA.</text>
</comment>
<dbReference type="GO" id="GO:0006457">
    <property type="term" value="P:protein folding"/>
    <property type="evidence" value="ECO:0007669"/>
    <property type="project" value="UniProtKB-UniRule"/>
</dbReference>
<dbReference type="KEGG" id="tee:Tel_16115"/>
<comment type="subcellular location">
    <subcellularLocation>
        <location evidence="5">Cytoplasm</location>
    </subcellularLocation>
</comment>
<keyword evidence="5" id="KW-0143">Chaperone</keyword>
<evidence type="ECO:0000313" key="6">
    <source>
        <dbReference type="EMBL" id="ALP54551.1"/>
    </source>
</evidence>
<keyword evidence="4 5" id="KW-0811">Translocation</keyword>
<dbReference type="Gene3D" id="3.10.420.10">
    <property type="entry name" value="SecB-like"/>
    <property type="match status" value="1"/>
</dbReference>
<dbReference type="PRINTS" id="PR01594">
    <property type="entry name" value="SECBCHAPRONE"/>
</dbReference>
<evidence type="ECO:0000256" key="1">
    <source>
        <dbReference type="ARBA" id="ARBA00009990"/>
    </source>
</evidence>
<keyword evidence="5" id="KW-0963">Cytoplasm</keyword>
<dbReference type="InterPro" id="IPR035958">
    <property type="entry name" value="SecB-like_sf"/>
</dbReference>
<dbReference type="EMBL" id="CP013099">
    <property type="protein sequence ID" value="ALP54551.1"/>
    <property type="molecule type" value="Genomic_DNA"/>
</dbReference>
<accession>A0A0S2THE1</accession>
<evidence type="ECO:0000256" key="3">
    <source>
        <dbReference type="ARBA" id="ARBA00022927"/>
    </source>
</evidence>
<evidence type="ECO:0000256" key="4">
    <source>
        <dbReference type="ARBA" id="ARBA00023010"/>
    </source>
</evidence>